<dbReference type="WBParaSite" id="nRc.2.0.1.t26731-RA">
    <property type="protein sequence ID" value="nRc.2.0.1.t26731-RA"/>
    <property type="gene ID" value="nRc.2.0.1.g26731"/>
</dbReference>
<reference evidence="2" key="1">
    <citation type="submission" date="2022-11" db="UniProtKB">
        <authorList>
            <consortium name="WormBaseParasite"/>
        </authorList>
    </citation>
    <scope>IDENTIFICATION</scope>
</reference>
<evidence type="ECO:0000313" key="2">
    <source>
        <dbReference type="WBParaSite" id="nRc.2.0.1.t26731-RA"/>
    </source>
</evidence>
<dbReference type="Proteomes" id="UP000887565">
    <property type="component" value="Unplaced"/>
</dbReference>
<protein>
    <submittedName>
        <fullName evidence="2">Uncharacterized protein</fullName>
    </submittedName>
</protein>
<dbReference type="AlphaFoldDB" id="A0A915JL20"/>
<keyword evidence="1" id="KW-1185">Reference proteome</keyword>
<evidence type="ECO:0000313" key="1">
    <source>
        <dbReference type="Proteomes" id="UP000887565"/>
    </source>
</evidence>
<proteinExistence type="predicted"/>
<accession>A0A915JL20</accession>
<name>A0A915JL20_ROMCU</name>
<organism evidence="1 2">
    <name type="scientific">Romanomermis culicivorax</name>
    <name type="common">Nematode worm</name>
    <dbReference type="NCBI Taxonomy" id="13658"/>
    <lineage>
        <taxon>Eukaryota</taxon>
        <taxon>Metazoa</taxon>
        <taxon>Ecdysozoa</taxon>
        <taxon>Nematoda</taxon>
        <taxon>Enoplea</taxon>
        <taxon>Dorylaimia</taxon>
        <taxon>Mermithida</taxon>
        <taxon>Mermithoidea</taxon>
        <taxon>Mermithidae</taxon>
        <taxon>Romanomermis</taxon>
    </lineage>
</organism>
<sequence>MDEGKKKENTVCMEKQFFLNNDHKENCTRALFLTMINVDVLALTFWKEVLISFKSWWKSQRGELYLARRKPFWSFMKRLCPMLENPMLDDEQLASHLWNILPPVATNKDSGPGGHHCLMIKKDKKVFGPHSSDEEEIYEPVPIGCGGIHNAHQYLNHNNFLKDNYCIIQINNIDNI</sequence>